<name>A0ACC3SNA6_9PEZI</name>
<reference evidence="1" key="1">
    <citation type="submission" date="2024-02" db="EMBL/GenBank/DDBJ databases">
        <title>Metagenome Assembled Genome of Zalaria obscura JY119.</title>
        <authorList>
            <person name="Vighnesh L."/>
            <person name="Jagadeeshwari U."/>
            <person name="Venkata Ramana C."/>
            <person name="Sasikala C."/>
        </authorList>
    </citation>
    <scope>NUCLEOTIDE SEQUENCE</scope>
    <source>
        <strain evidence="1">JY119</strain>
    </source>
</reference>
<dbReference type="Proteomes" id="UP001320706">
    <property type="component" value="Unassembled WGS sequence"/>
</dbReference>
<evidence type="ECO:0000313" key="1">
    <source>
        <dbReference type="EMBL" id="KAK8219990.1"/>
    </source>
</evidence>
<accession>A0ACC3SNA6</accession>
<gene>
    <name evidence="1" type="ORF">M8818_000406</name>
</gene>
<protein>
    <submittedName>
        <fullName evidence="1">Uncharacterized protein</fullName>
    </submittedName>
</protein>
<comment type="caution">
    <text evidence="1">The sequence shown here is derived from an EMBL/GenBank/DDBJ whole genome shotgun (WGS) entry which is preliminary data.</text>
</comment>
<evidence type="ECO:0000313" key="2">
    <source>
        <dbReference type="Proteomes" id="UP001320706"/>
    </source>
</evidence>
<proteinExistence type="predicted"/>
<organism evidence="1 2">
    <name type="scientific">Zalaria obscura</name>
    <dbReference type="NCBI Taxonomy" id="2024903"/>
    <lineage>
        <taxon>Eukaryota</taxon>
        <taxon>Fungi</taxon>
        <taxon>Dikarya</taxon>
        <taxon>Ascomycota</taxon>
        <taxon>Pezizomycotina</taxon>
        <taxon>Dothideomycetes</taxon>
        <taxon>Dothideomycetidae</taxon>
        <taxon>Dothideales</taxon>
        <taxon>Zalariaceae</taxon>
        <taxon>Zalaria</taxon>
    </lineage>
</organism>
<sequence length="628" mass="70229">MAMPPPPPPMHFQPMDLPPFNGGPINDFGGQPQPIFVDPGIPMQQAPMFQNAGPKVKAPKVVVSSLSSPIPTSYEGYVLRKAPPENDRQRPSWARVEKELMSQRRVKERSAKLERNATFKMPSSLTDDQRAQIDRVLMDQRFLETNPNAEWSLADVRSFESGRTEMRRTGMVRITEHLVHVILRRQDKYNTKAPSGQSRPKLQLVRNEGGVTIVDLDCPILLKGNAKSGKSKDKGQPLPPGVVNVGPPPNDINNMPFAPGPGPMPPPQGQGFPPQQGPFFDPIFDPVMAGGLPPQGFQQPAPKKNKAANVAQFPEPFAPPPNFGMPPPKQPKVKIPKQQPNPFDQFVDVPFDQGFVDVGNGPNPRKGGKGGNAKGNMPHDDLPFPPNGGNGGGKGMSQGKRRNSPDPRRGKQYKTDVRNKVDEWRDIHDDDSFSSDYSRDDLSDFTDAETDPTDYSSSPRLRHAKLHRDRGGDRGRRDGSFGRRREDPAYRHHRKPSGSGYGYSDRGGYSDGRVDIRPYRRGRREEDRGYPERRLPIDYKPARPELHQHRFSFDRTPRALPGRREDGYGGRLGDEEAVIREALEQPLSGIFHPLFVLSSGRRVSAMLYWLCSGEAYAPQHRFKLSDRM</sequence>
<keyword evidence="2" id="KW-1185">Reference proteome</keyword>
<dbReference type="EMBL" id="JAMKPW020000002">
    <property type="protein sequence ID" value="KAK8219990.1"/>
    <property type="molecule type" value="Genomic_DNA"/>
</dbReference>